<keyword evidence="4" id="KW-0052">Apoplast</keyword>
<dbReference type="InterPro" id="IPR044859">
    <property type="entry name" value="Allene_oxi_cyc_Dirigent"/>
</dbReference>
<keyword evidence="4" id="KW-0732">Signal</keyword>
<accession>A0AAV1B0L5</accession>
<comment type="similarity">
    <text evidence="1 4">Belongs to the plant dirigent protein family.</text>
</comment>
<proteinExistence type="inferred from homology"/>
<evidence type="ECO:0000313" key="6">
    <source>
        <dbReference type="Proteomes" id="UP001157006"/>
    </source>
</evidence>
<dbReference type="InterPro" id="IPR004265">
    <property type="entry name" value="Dirigent"/>
</dbReference>
<keyword evidence="6" id="KW-1185">Reference proteome</keyword>
<dbReference type="GO" id="GO:0048046">
    <property type="term" value="C:apoplast"/>
    <property type="evidence" value="ECO:0007669"/>
    <property type="project" value="UniProtKB-SubCell"/>
</dbReference>
<name>A0AAV1B0L5_VICFA</name>
<dbReference type="Proteomes" id="UP001157006">
    <property type="component" value="Chromosome 6"/>
</dbReference>
<organism evidence="5 6">
    <name type="scientific">Vicia faba</name>
    <name type="common">Broad bean</name>
    <name type="synonym">Faba vulgaris</name>
    <dbReference type="NCBI Taxonomy" id="3906"/>
    <lineage>
        <taxon>Eukaryota</taxon>
        <taxon>Viridiplantae</taxon>
        <taxon>Streptophyta</taxon>
        <taxon>Embryophyta</taxon>
        <taxon>Tracheophyta</taxon>
        <taxon>Spermatophyta</taxon>
        <taxon>Magnoliopsida</taxon>
        <taxon>eudicotyledons</taxon>
        <taxon>Gunneridae</taxon>
        <taxon>Pentapetalae</taxon>
        <taxon>rosids</taxon>
        <taxon>fabids</taxon>
        <taxon>Fabales</taxon>
        <taxon>Fabaceae</taxon>
        <taxon>Papilionoideae</taxon>
        <taxon>50 kb inversion clade</taxon>
        <taxon>NPAAA clade</taxon>
        <taxon>Hologalegina</taxon>
        <taxon>IRL clade</taxon>
        <taxon>Fabeae</taxon>
        <taxon>Vicia</taxon>
    </lineage>
</organism>
<dbReference type="AlphaFoldDB" id="A0AAV1B0L5"/>
<dbReference type="Pfam" id="PF03018">
    <property type="entry name" value="Dirigent"/>
    <property type="match status" value="1"/>
</dbReference>
<sequence>MAPTFPKPIKIIFLSILLLIKIKITYGQPNQSILVFYMQDVGKGPNATVLPIIGIKDKVWSYNTFGTIFAVDDPITLTSSPTSTQIGSAQGIITVTSQDGANVNIILSIVFNNAQYSRSTLEIQGTSRQHENLRELSVVGGTGRFRFARGFIVFETISYDASNNQSIIRLTITLETP</sequence>
<evidence type="ECO:0000256" key="4">
    <source>
        <dbReference type="RuleBase" id="RU363099"/>
    </source>
</evidence>
<keyword evidence="3 4" id="KW-0964">Secreted</keyword>
<feature type="chain" id="PRO_5043103525" description="Dirigent protein" evidence="4">
    <location>
        <begin position="28"/>
        <end position="177"/>
    </location>
</feature>
<comment type="function">
    <text evidence="4">Dirigent proteins impart stereoselectivity on the phenoxy radical-coupling reaction, yielding optically active lignans from two molecules of coniferyl alcohol in the biosynthesis of lignans, flavonolignans, and alkaloids and thus plays a central role in plant secondary metabolism.</text>
</comment>
<evidence type="ECO:0000256" key="2">
    <source>
        <dbReference type="ARBA" id="ARBA00011738"/>
    </source>
</evidence>
<comment type="subcellular location">
    <subcellularLocation>
        <location evidence="4">Secreted</location>
        <location evidence="4">Extracellular space</location>
        <location evidence="4">Apoplast</location>
    </subcellularLocation>
</comment>
<evidence type="ECO:0000256" key="3">
    <source>
        <dbReference type="ARBA" id="ARBA00022525"/>
    </source>
</evidence>
<feature type="signal peptide" evidence="4">
    <location>
        <begin position="1"/>
        <end position="27"/>
    </location>
</feature>
<protein>
    <recommendedName>
        <fullName evidence="4">Dirigent protein</fullName>
    </recommendedName>
</protein>
<evidence type="ECO:0000313" key="5">
    <source>
        <dbReference type="EMBL" id="CAI8616120.1"/>
    </source>
</evidence>
<evidence type="ECO:0000256" key="1">
    <source>
        <dbReference type="ARBA" id="ARBA00010746"/>
    </source>
</evidence>
<reference evidence="5 6" key="1">
    <citation type="submission" date="2023-01" db="EMBL/GenBank/DDBJ databases">
        <authorList>
            <person name="Kreplak J."/>
        </authorList>
    </citation>
    <scope>NUCLEOTIDE SEQUENCE [LARGE SCALE GENOMIC DNA]</scope>
</reference>
<dbReference type="PANTHER" id="PTHR21495">
    <property type="entry name" value="NUCLEOPORIN-RELATED"/>
    <property type="match status" value="1"/>
</dbReference>
<gene>
    <name evidence="5" type="ORF">VFH_VI014320</name>
</gene>
<dbReference type="GO" id="GO:0009699">
    <property type="term" value="P:phenylpropanoid biosynthetic process"/>
    <property type="evidence" value="ECO:0007669"/>
    <property type="project" value="UniProtKB-ARBA"/>
</dbReference>
<comment type="subunit">
    <text evidence="2 4">Homodimer.</text>
</comment>
<dbReference type="Gene3D" id="2.40.480.10">
    <property type="entry name" value="Allene oxide cyclase-like"/>
    <property type="match status" value="1"/>
</dbReference>
<dbReference type="EMBL" id="OX451741">
    <property type="protein sequence ID" value="CAI8616120.1"/>
    <property type="molecule type" value="Genomic_DNA"/>
</dbReference>